<gene>
    <name evidence="2" type="ORF">MBOT_40640</name>
</gene>
<proteinExistence type="predicted"/>
<reference evidence="2 3" key="1">
    <citation type="journal article" date="2019" name="Emerg. Microbes Infect.">
        <title>Comprehensive subspecies identification of 175 nontuberculous mycobacteria species based on 7547 genomic profiles.</title>
        <authorList>
            <person name="Matsumoto Y."/>
            <person name="Kinjo T."/>
            <person name="Motooka D."/>
            <person name="Nabeya D."/>
            <person name="Jung N."/>
            <person name="Uechi K."/>
            <person name="Horii T."/>
            <person name="Iida T."/>
            <person name="Fujita J."/>
            <person name="Nakamura S."/>
        </authorList>
    </citation>
    <scope>NUCLEOTIDE SEQUENCE [LARGE SCALE GENOMIC DNA]</scope>
    <source>
        <strain evidence="2 3">JCM 17322</strain>
    </source>
</reference>
<dbReference type="EMBL" id="BLKW01000004">
    <property type="protein sequence ID" value="GFG76699.1"/>
    <property type="molecule type" value="Genomic_DNA"/>
</dbReference>
<accession>A0A7I9Y3Q6</accession>
<comment type="caution">
    <text evidence="2">The sequence shown here is derived from an EMBL/GenBank/DDBJ whole genome shotgun (WGS) entry which is preliminary data.</text>
</comment>
<organism evidence="2 3">
    <name type="scientific">Mycobacterium botniense</name>
    <dbReference type="NCBI Taxonomy" id="84962"/>
    <lineage>
        <taxon>Bacteria</taxon>
        <taxon>Bacillati</taxon>
        <taxon>Actinomycetota</taxon>
        <taxon>Actinomycetes</taxon>
        <taxon>Mycobacteriales</taxon>
        <taxon>Mycobacteriaceae</taxon>
        <taxon>Mycobacterium</taxon>
    </lineage>
</organism>
<dbReference type="Proteomes" id="UP000465361">
    <property type="component" value="Unassembled WGS sequence"/>
</dbReference>
<evidence type="ECO:0000313" key="2">
    <source>
        <dbReference type="EMBL" id="GFG76699.1"/>
    </source>
</evidence>
<dbReference type="AlphaFoldDB" id="A0A7I9Y3Q6"/>
<evidence type="ECO:0000256" key="1">
    <source>
        <dbReference type="SAM" id="MobiDB-lite"/>
    </source>
</evidence>
<name>A0A7I9Y3Q6_9MYCO</name>
<feature type="region of interest" description="Disordered" evidence="1">
    <location>
        <begin position="40"/>
        <end position="121"/>
    </location>
</feature>
<evidence type="ECO:0000313" key="3">
    <source>
        <dbReference type="Proteomes" id="UP000465361"/>
    </source>
</evidence>
<keyword evidence="3" id="KW-1185">Reference proteome</keyword>
<feature type="compositionally biased region" description="Polar residues" evidence="1">
    <location>
        <begin position="87"/>
        <end position="108"/>
    </location>
</feature>
<protein>
    <submittedName>
        <fullName evidence="2">Uncharacterized protein</fullName>
    </submittedName>
</protein>
<sequence length="121" mass="12626">MAATRFTLAWPESMSTPAACRCSVAQPRVEIRSTKWWAPGRPECMAPSSPPSGTPAGLRNMHLGLAGPPATSATLQRAAAQGGAAGSSTYMVSAANDSETNRQTNAFHSSRLRSHNSPATT</sequence>